<dbReference type="AlphaFoldDB" id="A0A6N8I2N3"/>
<sequence>MGAIPKGVISFDPRTKMLLLIAVSAFIFTNTSYLAEASILVVLMLIAVGLGIPKTALKGAIIYIALSAVKYGLLPILPNMIAANFNIVAVTFRKLLPCFLAGGILVQTTSIRLLMFTLQKLHIPQTLIIPLTITVRYFPALSEERQIISDAMKLRDVKGIAKKLEYVYVPLMITASNTADELSQAITARGIDNPVPKTCAIDICLRGLDILVMVASVGLLGWTIAKMFLYQGGYL</sequence>
<dbReference type="Pfam" id="PF02361">
    <property type="entry name" value="CbiQ"/>
    <property type="match status" value="1"/>
</dbReference>
<dbReference type="InterPro" id="IPR003339">
    <property type="entry name" value="ABC/ECF_trnsptr_transmembrane"/>
</dbReference>
<dbReference type="PANTHER" id="PTHR34857">
    <property type="entry name" value="SLL0384 PROTEIN"/>
    <property type="match status" value="1"/>
</dbReference>
<feature type="transmembrane region" description="Helical" evidence="6">
    <location>
        <begin position="95"/>
        <end position="115"/>
    </location>
</feature>
<accession>A0A6N8I2N3</accession>
<keyword evidence="2" id="KW-1003">Cell membrane</keyword>
<evidence type="ECO:0000313" key="10">
    <source>
        <dbReference type="Proteomes" id="UP000515909"/>
    </source>
</evidence>
<dbReference type="EMBL" id="CP060286">
    <property type="protein sequence ID" value="QNK41715.1"/>
    <property type="molecule type" value="Genomic_DNA"/>
</dbReference>
<dbReference type="GO" id="GO:0005886">
    <property type="term" value="C:plasma membrane"/>
    <property type="evidence" value="ECO:0007669"/>
    <property type="project" value="UniProtKB-ARBA"/>
</dbReference>
<proteinExistence type="predicted"/>
<protein>
    <submittedName>
        <fullName evidence="7">Energy-coupling factor transporter transmembrane protein EcfT</fullName>
    </submittedName>
</protein>
<dbReference type="KEGG" id="cfem:HCR03_05560"/>
<evidence type="ECO:0000256" key="4">
    <source>
        <dbReference type="ARBA" id="ARBA00022989"/>
    </source>
</evidence>
<evidence type="ECO:0000256" key="6">
    <source>
        <dbReference type="SAM" id="Phobius"/>
    </source>
</evidence>
<dbReference type="Proteomes" id="UP000469440">
    <property type="component" value="Unassembled WGS sequence"/>
</dbReference>
<keyword evidence="5 6" id="KW-0472">Membrane</keyword>
<accession>A0A7G8TDM4</accession>
<reference evidence="8 10" key="2">
    <citation type="submission" date="2020-08" db="EMBL/GenBank/DDBJ databases">
        <title>The isolate Caproiciproducens sp. 7D4C2 produces n-caproate at mildly acidic conditions from hexoses: genome and rBOX comparison with related strains and chain-elongating bacteria.</title>
        <authorList>
            <person name="Esquivel-Elizondo S."/>
            <person name="Bagci C."/>
            <person name="Temovska M."/>
            <person name="Jeon B.S."/>
            <person name="Bessarab I."/>
            <person name="Williams R.B.H."/>
            <person name="Huson D.H."/>
            <person name="Angenent L.T."/>
        </authorList>
    </citation>
    <scope>NUCLEOTIDE SEQUENCE [LARGE SCALE GENOMIC DNA]</scope>
    <source>
        <strain evidence="8 10">7D4C2</strain>
    </source>
</reference>
<dbReference type="Proteomes" id="UP000515909">
    <property type="component" value="Chromosome"/>
</dbReference>
<evidence type="ECO:0000256" key="3">
    <source>
        <dbReference type="ARBA" id="ARBA00022692"/>
    </source>
</evidence>
<keyword evidence="3 6" id="KW-0812">Transmembrane</keyword>
<dbReference type="OrthoDB" id="3730291at2"/>
<name>A0A6N8I2N3_9FIRM</name>
<evidence type="ECO:0000256" key="5">
    <source>
        <dbReference type="ARBA" id="ARBA00023136"/>
    </source>
</evidence>
<evidence type="ECO:0000313" key="9">
    <source>
        <dbReference type="Proteomes" id="UP000469440"/>
    </source>
</evidence>
<reference evidence="7 9" key="1">
    <citation type="submission" date="2019-09" db="EMBL/GenBank/DDBJ databases">
        <title>Genome sequence of Clostridium sp. EA1.</title>
        <authorList>
            <person name="Poehlein A."/>
            <person name="Bengelsdorf F.R."/>
            <person name="Daniel R."/>
        </authorList>
    </citation>
    <scope>NUCLEOTIDE SEQUENCE [LARGE SCALE GENOMIC DNA]</scope>
    <source>
        <strain evidence="7 9">EA1</strain>
    </source>
</reference>
<gene>
    <name evidence="7" type="primary">ecfT_2</name>
    <name evidence="7" type="ORF">CAFE_25280</name>
    <name evidence="8" type="ORF">HCR03_05560</name>
</gene>
<comment type="subcellular location">
    <subcellularLocation>
        <location evidence="1">Membrane</location>
        <topology evidence="1">Multi-pass membrane protein</topology>
    </subcellularLocation>
</comment>
<evidence type="ECO:0000313" key="8">
    <source>
        <dbReference type="EMBL" id="QNK41715.1"/>
    </source>
</evidence>
<evidence type="ECO:0000256" key="2">
    <source>
        <dbReference type="ARBA" id="ARBA00022475"/>
    </source>
</evidence>
<keyword evidence="9" id="KW-1185">Reference proteome</keyword>
<dbReference type="InterPro" id="IPR051611">
    <property type="entry name" value="ECF_transporter_component"/>
</dbReference>
<feature type="transmembrane region" description="Helical" evidence="6">
    <location>
        <begin position="61"/>
        <end position="83"/>
    </location>
</feature>
<organism evidence="7 9">
    <name type="scientific">Caproicibacter fermentans</name>
    <dbReference type="NCBI Taxonomy" id="2576756"/>
    <lineage>
        <taxon>Bacteria</taxon>
        <taxon>Bacillati</taxon>
        <taxon>Bacillota</taxon>
        <taxon>Clostridia</taxon>
        <taxon>Eubacteriales</taxon>
        <taxon>Acutalibacteraceae</taxon>
        <taxon>Caproicibacter</taxon>
    </lineage>
</organism>
<dbReference type="PANTHER" id="PTHR34857:SF2">
    <property type="entry name" value="SLL0384 PROTEIN"/>
    <property type="match status" value="1"/>
</dbReference>
<evidence type="ECO:0000313" key="7">
    <source>
        <dbReference type="EMBL" id="MVB11803.1"/>
    </source>
</evidence>
<feature type="transmembrane region" description="Helical" evidence="6">
    <location>
        <begin position="210"/>
        <end position="230"/>
    </location>
</feature>
<dbReference type="EMBL" id="VWXL01000074">
    <property type="protein sequence ID" value="MVB11803.1"/>
    <property type="molecule type" value="Genomic_DNA"/>
</dbReference>
<evidence type="ECO:0000256" key="1">
    <source>
        <dbReference type="ARBA" id="ARBA00004141"/>
    </source>
</evidence>
<dbReference type="RefSeq" id="WP_156990880.1">
    <property type="nucleotide sequence ID" value="NZ_CP060286.1"/>
</dbReference>
<keyword evidence="4 6" id="KW-1133">Transmembrane helix</keyword>
<dbReference type="CDD" id="cd16914">
    <property type="entry name" value="EcfT"/>
    <property type="match status" value="1"/>
</dbReference>